<dbReference type="GO" id="GO:0005829">
    <property type="term" value="C:cytosol"/>
    <property type="evidence" value="ECO:0007669"/>
    <property type="project" value="TreeGrafter"/>
</dbReference>
<dbReference type="InterPro" id="IPR051199">
    <property type="entry name" value="LPS_LOS_Heptosyltrfase"/>
</dbReference>
<organism evidence="3">
    <name type="scientific">marine metagenome</name>
    <dbReference type="NCBI Taxonomy" id="408172"/>
    <lineage>
        <taxon>unclassified sequences</taxon>
        <taxon>metagenomes</taxon>
        <taxon>ecological metagenomes</taxon>
    </lineage>
</organism>
<keyword evidence="1" id="KW-0328">Glycosyltransferase</keyword>
<reference evidence="3" key="1">
    <citation type="submission" date="2018-05" db="EMBL/GenBank/DDBJ databases">
        <authorList>
            <person name="Lanie J.A."/>
            <person name="Ng W.-L."/>
            <person name="Kazmierczak K.M."/>
            <person name="Andrzejewski T.M."/>
            <person name="Davidsen T.M."/>
            <person name="Wayne K.J."/>
            <person name="Tettelin H."/>
            <person name="Glass J.I."/>
            <person name="Rusch D."/>
            <person name="Podicherti R."/>
            <person name="Tsui H.-C.T."/>
            <person name="Winkler M.E."/>
        </authorList>
    </citation>
    <scope>NUCLEOTIDE SEQUENCE</scope>
</reference>
<evidence type="ECO:0000256" key="1">
    <source>
        <dbReference type="ARBA" id="ARBA00022676"/>
    </source>
</evidence>
<sequence length="326" mass="38107">MKKNILCFFRAGLGDFYLSFPLFYTLRNTYKNDKLTLVAPFLAADLLHNKGPWFDEIIEPDKFVPERKYDKVFDMDITRTGRSAIFKPEMDYFDMLESTHDISFGDRKKLPEILKLETIDAEKKAVDDLIEHHRSDQPDSKNIVLHTTSTSRTPKGKTPPFTWWRELLSHYPQHRFFQVGTTQQIRDGVVADFHFANYSPNLNDQRDRFNLRQVAYLLEQTDFFIGVDSVVQHLSLSTKKKGLVLYGSSDCKMAKHDHNYNLTAKRPCSPCIDNANNLNCCMERRPDLWPRVDAVTRILRENFLLNQPKKTGWLIEENQENIPKNL</sequence>
<gene>
    <name evidence="3" type="ORF">METZ01_LOCUS178828</name>
</gene>
<dbReference type="GO" id="GO:0008713">
    <property type="term" value="F:ADP-heptose-lipopolysaccharide heptosyltransferase activity"/>
    <property type="evidence" value="ECO:0007669"/>
    <property type="project" value="TreeGrafter"/>
</dbReference>
<dbReference type="EMBL" id="UINC01034708">
    <property type="protein sequence ID" value="SVB25974.1"/>
    <property type="molecule type" value="Genomic_DNA"/>
</dbReference>
<evidence type="ECO:0008006" key="4">
    <source>
        <dbReference type="Google" id="ProtNLM"/>
    </source>
</evidence>
<evidence type="ECO:0000256" key="2">
    <source>
        <dbReference type="ARBA" id="ARBA00022679"/>
    </source>
</evidence>
<evidence type="ECO:0000313" key="3">
    <source>
        <dbReference type="EMBL" id="SVB25974.1"/>
    </source>
</evidence>
<dbReference type="PANTHER" id="PTHR30160">
    <property type="entry name" value="TETRAACYLDISACCHARIDE 4'-KINASE-RELATED"/>
    <property type="match status" value="1"/>
</dbReference>
<name>A0A382CJF9_9ZZZZ</name>
<dbReference type="InterPro" id="IPR002201">
    <property type="entry name" value="Glyco_trans_9"/>
</dbReference>
<dbReference type="Gene3D" id="3.40.50.2000">
    <property type="entry name" value="Glycogen Phosphorylase B"/>
    <property type="match status" value="2"/>
</dbReference>
<dbReference type="PANTHER" id="PTHR30160:SF23">
    <property type="match status" value="1"/>
</dbReference>
<dbReference type="AlphaFoldDB" id="A0A382CJF9"/>
<keyword evidence="2" id="KW-0808">Transferase</keyword>
<dbReference type="GO" id="GO:0009244">
    <property type="term" value="P:lipopolysaccharide core region biosynthetic process"/>
    <property type="evidence" value="ECO:0007669"/>
    <property type="project" value="TreeGrafter"/>
</dbReference>
<dbReference type="SUPFAM" id="SSF53756">
    <property type="entry name" value="UDP-Glycosyltransferase/glycogen phosphorylase"/>
    <property type="match status" value="1"/>
</dbReference>
<proteinExistence type="predicted"/>
<accession>A0A382CJF9</accession>
<protein>
    <recommendedName>
        <fullName evidence="4">Glycosyltransferase family 9 (Heptosyltransferase)</fullName>
    </recommendedName>
</protein>
<dbReference type="Pfam" id="PF01075">
    <property type="entry name" value="Glyco_transf_9"/>
    <property type="match status" value="1"/>
</dbReference>